<accession>A0A0V0QLD8</accession>
<dbReference type="GO" id="GO:0005886">
    <property type="term" value="C:plasma membrane"/>
    <property type="evidence" value="ECO:0007669"/>
    <property type="project" value="TreeGrafter"/>
</dbReference>
<reference evidence="6 7" key="1">
    <citation type="journal article" date="2015" name="Sci. Rep.">
        <title>Genome of the facultative scuticociliatosis pathogen Pseudocohnilembus persalinus provides insight into its virulence through horizontal gene transfer.</title>
        <authorList>
            <person name="Xiong J."/>
            <person name="Wang G."/>
            <person name="Cheng J."/>
            <person name="Tian M."/>
            <person name="Pan X."/>
            <person name="Warren A."/>
            <person name="Jiang C."/>
            <person name="Yuan D."/>
            <person name="Miao W."/>
        </authorList>
    </citation>
    <scope>NUCLEOTIDE SEQUENCE [LARGE SCALE GENOMIC DNA]</scope>
    <source>
        <strain evidence="6">36N120E</strain>
    </source>
</reference>
<comment type="subcellular location">
    <subcellularLocation>
        <location evidence="1">Membrane</location>
        <topology evidence="1">Multi-pass membrane protein</topology>
    </subcellularLocation>
</comment>
<dbReference type="InParanoid" id="A0A0V0QLD8"/>
<protein>
    <submittedName>
        <fullName evidence="6">Uncharacterized protein</fullName>
    </submittedName>
</protein>
<dbReference type="Proteomes" id="UP000054937">
    <property type="component" value="Unassembled WGS sequence"/>
</dbReference>
<sequence length="128" mass="15449">MDKNQLKLECSSYTTNKQMQKKYNINGQILNENDIAYPCGLLAQQYFNDTFQLFNQDTGKQIDIKTDDIAYKYDKENNYKINLELYDKYWIDVTDEHFMVWMQTNHDKNFQKLWGKIETDLDKGKYNE</sequence>
<dbReference type="PANTHER" id="PTHR10926:SF0">
    <property type="entry name" value="CDC50, ISOFORM A"/>
    <property type="match status" value="1"/>
</dbReference>
<keyword evidence="7" id="KW-1185">Reference proteome</keyword>
<evidence type="ECO:0000256" key="5">
    <source>
        <dbReference type="ARBA" id="ARBA00023136"/>
    </source>
</evidence>
<keyword evidence="4" id="KW-1133">Transmembrane helix</keyword>
<evidence type="ECO:0000256" key="4">
    <source>
        <dbReference type="ARBA" id="ARBA00022989"/>
    </source>
</evidence>
<evidence type="ECO:0000256" key="1">
    <source>
        <dbReference type="ARBA" id="ARBA00004141"/>
    </source>
</evidence>
<name>A0A0V0QLD8_PSEPJ</name>
<keyword evidence="5" id="KW-0472">Membrane</keyword>
<comment type="caution">
    <text evidence="6">The sequence shown here is derived from an EMBL/GenBank/DDBJ whole genome shotgun (WGS) entry which is preliminary data.</text>
</comment>
<dbReference type="EMBL" id="LDAU01000145">
    <property type="protein sequence ID" value="KRX03046.1"/>
    <property type="molecule type" value="Genomic_DNA"/>
</dbReference>
<evidence type="ECO:0000256" key="3">
    <source>
        <dbReference type="ARBA" id="ARBA00022692"/>
    </source>
</evidence>
<dbReference type="InterPro" id="IPR005045">
    <property type="entry name" value="CDC50/LEM3_fam"/>
</dbReference>
<proteinExistence type="inferred from homology"/>
<dbReference type="GO" id="GO:0005794">
    <property type="term" value="C:Golgi apparatus"/>
    <property type="evidence" value="ECO:0007669"/>
    <property type="project" value="TreeGrafter"/>
</dbReference>
<organism evidence="6 7">
    <name type="scientific">Pseudocohnilembus persalinus</name>
    <name type="common">Ciliate</name>
    <dbReference type="NCBI Taxonomy" id="266149"/>
    <lineage>
        <taxon>Eukaryota</taxon>
        <taxon>Sar</taxon>
        <taxon>Alveolata</taxon>
        <taxon>Ciliophora</taxon>
        <taxon>Intramacronucleata</taxon>
        <taxon>Oligohymenophorea</taxon>
        <taxon>Scuticociliatia</taxon>
        <taxon>Philasterida</taxon>
        <taxon>Pseudocohnilembidae</taxon>
        <taxon>Pseudocohnilembus</taxon>
    </lineage>
</organism>
<dbReference type="OrthoDB" id="284181at2759"/>
<evidence type="ECO:0000313" key="6">
    <source>
        <dbReference type="EMBL" id="KRX03046.1"/>
    </source>
</evidence>
<keyword evidence="3" id="KW-0812">Transmembrane</keyword>
<comment type="similarity">
    <text evidence="2">Belongs to the CDC50/LEM3 family.</text>
</comment>
<dbReference type="Pfam" id="PF03381">
    <property type="entry name" value="CDC50"/>
    <property type="match status" value="1"/>
</dbReference>
<evidence type="ECO:0000256" key="2">
    <source>
        <dbReference type="ARBA" id="ARBA00009457"/>
    </source>
</evidence>
<dbReference type="AlphaFoldDB" id="A0A0V0QLD8"/>
<gene>
    <name evidence="6" type="ORF">PPERSA_08121</name>
</gene>
<evidence type="ECO:0000313" key="7">
    <source>
        <dbReference type="Proteomes" id="UP000054937"/>
    </source>
</evidence>
<dbReference type="GO" id="GO:0005783">
    <property type="term" value="C:endoplasmic reticulum"/>
    <property type="evidence" value="ECO:0007669"/>
    <property type="project" value="TreeGrafter"/>
</dbReference>
<dbReference type="PANTHER" id="PTHR10926">
    <property type="entry name" value="CELL CYCLE CONTROL PROTEIN 50"/>
    <property type="match status" value="1"/>
</dbReference>